<dbReference type="GO" id="GO:0016787">
    <property type="term" value="F:hydrolase activity"/>
    <property type="evidence" value="ECO:0007669"/>
    <property type="project" value="UniProtKB-KW"/>
</dbReference>
<evidence type="ECO:0000256" key="2">
    <source>
        <dbReference type="ARBA" id="ARBA00022722"/>
    </source>
</evidence>
<keyword evidence="2" id="KW-0540">Nuclease</keyword>
<gene>
    <name evidence="5" type="ORF">PTI45_01603</name>
</gene>
<dbReference type="PATRIC" id="fig|1886670.3.peg.1631"/>
<comment type="caution">
    <text evidence="5">The sequence shown here is derived from an EMBL/GenBank/DDBJ whole genome shotgun (WGS) entry which is preliminary data.</text>
</comment>
<evidence type="ECO:0000256" key="3">
    <source>
        <dbReference type="ARBA" id="ARBA00022801"/>
    </source>
</evidence>
<organism evidence="5 6">
    <name type="scientific">Paenibacillus nuruki</name>
    <dbReference type="NCBI Taxonomy" id="1886670"/>
    <lineage>
        <taxon>Bacteria</taxon>
        <taxon>Bacillati</taxon>
        <taxon>Bacillota</taxon>
        <taxon>Bacilli</taxon>
        <taxon>Bacillales</taxon>
        <taxon>Paenibacillaceae</taxon>
        <taxon>Paenibacillus</taxon>
    </lineage>
</organism>
<dbReference type="AlphaFoldDB" id="A0A1E3L5J5"/>
<reference evidence="5 6" key="1">
    <citation type="submission" date="2016-08" db="EMBL/GenBank/DDBJ databases">
        <title>Genome sequencing of Paenibacillus sp. TI45-13ar, isolated from Korean traditional nuruk.</title>
        <authorList>
            <person name="Kim S.-J."/>
        </authorList>
    </citation>
    <scope>NUCLEOTIDE SEQUENCE [LARGE SCALE GENOMIC DNA]</scope>
    <source>
        <strain evidence="5 6">TI45-13ar</strain>
    </source>
</reference>
<dbReference type="Proteomes" id="UP000094578">
    <property type="component" value="Unassembled WGS sequence"/>
</dbReference>
<evidence type="ECO:0000256" key="1">
    <source>
        <dbReference type="ARBA" id="ARBA00022649"/>
    </source>
</evidence>
<dbReference type="EMBL" id="MDER01000032">
    <property type="protein sequence ID" value="ODP29092.1"/>
    <property type="molecule type" value="Genomic_DNA"/>
</dbReference>
<dbReference type="STRING" id="1886670.PTI45_01603"/>
<dbReference type="RefSeq" id="WP_069327036.1">
    <property type="nucleotide sequence ID" value="NZ_MDER01000032.1"/>
</dbReference>
<keyword evidence="3" id="KW-0378">Hydrolase</keyword>
<proteinExistence type="inferred from homology"/>
<dbReference type="InterPro" id="IPR037038">
    <property type="entry name" value="HepT-like_sf"/>
</dbReference>
<sequence length="157" mass="18143">MYYINREQIERRIVALEDVCEALQQVSTHWDSSLISGFVQERALHLAIECVTDIGSYLIDGFIMRDASSYDDIVDIMRDEKVIDQPMGETLTALVRLRRPLVQEYYDWNRTELHPLTTPLVHVLKEFGQRVYTYLDQELDSLTVVNVDRASGNSTST</sequence>
<keyword evidence="6" id="KW-1185">Reference proteome</keyword>
<dbReference type="PANTHER" id="PTHR33397">
    <property type="entry name" value="UPF0331 PROTEIN YUTE"/>
    <property type="match status" value="1"/>
</dbReference>
<dbReference type="Pfam" id="PF01934">
    <property type="entry name" value="HepT-like"/>
    <property type="match status" value="1"/>
</dbReference>
<dbReference type="GO" id="GO:0004540">
    <property type="term" value="F:RNA nuclease activity"/>
    <property type="evidence" value="ECO:0007669"/>
    <property type="project" value="InterPro"/>
</dbReference>
<dbReference type="InterPro" id="IPR008201">
    <property type="entry name" value="HepT-like"/>
</dbReference>
<name>A0A1E3L5J5_9BACL</name>
<dbReference type="GO" id="GO:0110001">
    <property type="term" value="C:toxin-antitoxin complex"/>
    <property type="evidence" value="ECO:0007669"/>
    <property type="project" value="InterPro"/>
</dbReference>
<dbReference type="Gene3D" id="1.20.120.580">
    <property type="entry name" value="bsu32300-like"/>
    <property type="match status" value="1"/>
</dbReference>
<protein>
    <submittedName>
        <fullName evidence="5">UPF0331 protein YutE</fullName>
    </submittedName>
</protein>
<evidence type="ECO:0000313" key="5">
    <source>
        <dbReference type="EMBL" id="ODP29092.1"/>
    </source>
</evidence>
<keyword evidence="1" id="KW-1277">Toxin-antitoxin system</keyword>
<accession>A0A1E3L5J5</accession>
<comment type="similarity">
    <text evidence="4">Belongs to the HepT RNase toxin family.</text>
</comment>
<evidence type="ECO:0000256" key="4">
    <source>
        <dbReference type="ARBA" id="ARBA00024207"/>
    </source>
</evidence>
<dbReference type="PANTHER" id="PTHR33397:SF5">
    <property type="entry name" value="RNASE YUTE-RELATED"/>
    <property type="match status" value="1"/>
</dbReference>
<dbReference type="InterPro" id="IPR052379">
    <property type="entry name" value="Type_VII_TA_RNase"/>
</dbReference>
<evidence type="ECO:0000313" key="6">
    <source>
        <dbReference type="Proteomes" id="UP000094578"/>
    </source>
</evidence>